<dbReference type="Gene3D" id="1.25.40.10">
    <property type="entry name" value="Tetratricopeptide repeat domain"/>
    <property type="match status" value="3"/>
</dbReference>
<proteinExistence type="predicted"/>
<evidence type="ECO:0000256" key="1">
    <source>
        <dbReference type="ARBA" id="ARBA00022737"/>
    </source>
</evidence>
<dbReference type="PROSITE" id="PS51375">
    <property type="entry name" value="PPR"/>
    <property type="match status" value="3"/>
</dbReference>
<dbReference type="Proteomes" id="UP000236161">
    <property type="component" value="Unassembled WGS sequence"/>
</dbReference>
<keyword evidence="1" id="KW-0677">Repeat</keyword>
<evidence type="ECO:0000256" key="2">
    <source>
        <dbReference type="PROSITE-ProRule" id="PRU00708"/>
    </source>
</evidence>
<dbReference type="InterPro" id="IPR046960">
    <property type="entry name" value="PPR_At4g14850-like_plant"/>
</dbReference>
<dbReference type="Pfam" id="PF20431">
    <property type="entry name" value="E_motif"/>
    <property type="match status" value="1"/>
</dbReference>
<feature type="repeat" description="PPR" evidence="2">
    <location>
        <begin position="453"/>
        <end position="487"/>
    </location>
</feature>
<dbReference type="AlphaFoldDB" id="A0A2I0B0T9"/>
<dbReference type="FunFam" id="1.25.40.10:FF:000285">
    <property type="entry name" value="Pentatricopeptide repeat-containing protein, chloroplastic"/>
    <property type="match status" value="1"/>
</dbReference>
<sequence length="671" mass="74970">MIAMRLFSVIRSTSFSLSMFSCSICLPFYLHVSSSCFRAADARNWDPAASLTLNHPTLVLLEKNCKTRHHFKQILAQMIRLHLASRTFPMSRLLYFSAISHPEHLLNYAILLFRHFTPNPNLFILNTMILALSFSITQSVTIYNLMLSLQICPDEHSLLPLLKSCDCFSVGQQIHSHVIVNGLSSNVYMQNSLMKVYMDSGKTEFAHQVFDQMSLKDLVSYNIMVSGCAKNGFILEGFELLNCMIQEGIDFDEYSMVGILQLCGRLKNVILGKSINAWVMRRKFLLPKSSLVLGNALMDMYVKCEEIGFALKVFEGLEKRSQISWNIIISGFANAGEFDAAYRYFNMTPLKDLASWNSLLAGFAQHGDWGAVTNIFKEMAAQDIKPDKITSFNLISAASETGVLDQGRCVHGLVLKAHGSSDEFLGSALIDMYCKCGSTESSLRVFQMIGGKDVTTWTAMLAGLAFHGRGIEALELFRRLKEEGLMPNYVTLIAVLTGCSHSGLVDQGLKIFSSMREEYGVEPGVEHYGCIVDLLARSGKLIEARDLIRRMKIKPSKSMWGAILSASRAHGDLKLGNEALKELVQLNPEEDGGYILLSNAYASCGRWSYSNKVREIMGRRGIKKNAGWSSVEVNGVLHAFVSWDKRLSNLEDIRNVLLELHKEMEIIAGTL</sequence>
<dbReference type="EC" id="3.6.1.-" evidence="3"/>
<organism evidence="3 4">
    <name type="scientific">Apostasia shenzhenica</name>
    <dbReference type="NCBI Taxonomy" id="1088818"/>
    <lineage>
        <taxon>Eukaryota</taxon>
        <taxon>Viridiplantae</taxon>
        <taxon>Streptophyta</taxon>
        <taxon>Embryophyta</taxon>
        <taxon>Tracheophyta</taxon>
        <taxon>Spermatophyta</taxon>
        <taxon>Magnoliopsida</taxon>
        <taxon>Liliopsida</taxon>
        <taxon>Asparagales</taxon>
        <taxon>Orchidaceae</taxon>
        <taxon>Apostasioideae</taxon>
        <taxon>Apostasia</taxon>
    </lineage>
</organism>
<dbReference type="OrthoDB" id="1909720at2759"/>
<dbReference type="Pfam" id="PF13041">
    <property type="entry name" value="PPR_2"/>
    <property type="match status" value="1"/>
</dbReference>
<accession>A0A2I0B0T9</accession>
<name>A0A2I0B0T9_9ASPA</name>
<keyword evidence="3" id="KW-0378">Hydrolase</keyword>
<dbReference type="NCBIfam" id="TIGR00756">
    <property type="entry name" value="PPR"/>
    <property type="match status" value="4"/>
</dbReference>
<dbReference type="PANTHER" id="PTHR47926">
    <property type="entry name" value="PENTATRICOPEPTIDE REPEAT-CONTAINING PROTEIN"/>
    <property type="match status" value="1"/>
</dbReference>
<dbReference type="PANTHER" id="PTHR47926:SF492">
    <property type="entry name" value="DYW DOMAIN-CONTAINING PROTEIN"/>
    <property type="match status" value="1"/>
</dbReference>
<dbReference type="InterPro" id="IPR046848">
    <property type="entry name" value="E_motif"/>
</dbReference>
<evidence type="ECO:0000313" key="4">
    <source>
        <dbReference type="Proteomes" id="UP000236161"/>
    </source>
</evidence>
<protein>
    <submittedName>
        <fullName evidence="3">Pentatricopeptide repeat-containing protein</fullName>
        <ecNumber evidence="3">3.6.1.-</ecNumber>
    </submittedName>
</protein>
<dbReference type="GO" id="GO:0003723">
    <property type="term" value="F:RNA binding"/>
    <property type="evidence" value="ECO:0007669"/>
    <property type="project" value="InterPro"/>
</dbReference>
<feature type="repeat" description="PPR" evidence="2">
    <location>
        <begin position="352"/>
        <end position="386"/>
    </location>
</feature>
<dbReference type="PROSITE" id="PS51257">
    <property type="entry name" value="PROKAR_LIPOPROTEIN"/>
    <property type="match status" value="1"/>
</dbReference>
<dbReference type="Pfam" id="PF01535">
    <property type="entry name" value="PPR"/>
    <property type="match status" value="6"/>
</dbReference>
<dbReference type="GO" id="GO:0009451">
    <property type="term" value="P:RNA modification"/>
    <property type="evidence" value="ECO:0007669"/>
    <property type="project" value="InterPro"/>
</dbReference>
<keyword evidence="4" id="KW-1185">Reference proteome</keyword>
<dbReference type="EMBL" id="KZ451930">
    <property type="protein sequence ID" value="PKA61423.1"/>
    <property type="molecule type" value="Genomic_DNA"/>
</dbReference>
<gene>
    <name evidence="3" type="primary">PCMP-E81</name>
    <name evidence="3" type="ORF">AXF42_Ash014340</name>
</gene>
<dbReference type="InterPro" id="IPR011990">
    <property type="entry name" value="TPR-like_helical_dom_sf"/>
</dbReference>
<reference evidence="3 4" key="1">
    <citation type="journal article" date="2017" name="Nature">
        <title>The Apostasia genome and the evolution of orchids.</title>
        <authorList>
            <person name="Zhang G.Q."/>
            <person name="Liu K.W."/>
            <person name="Li Z."/>
            <person name="Lohaus R."/>
            <person name="Hsiao Y.Y."/>
            <person name="Niu S.C."/>
            <person name="Wang J.Y."/>
            <person name="Lin Y.C."/>
            <person name="Xu Q."/>
            <person name="Chen L.J."/>
            <person name="Yoshida K."/>
            <person name="Fujiwara S."/>
            <person name="Wang Z.W."/>
            <person name="Zhang Y.Q."/>
            <person name="Mitsuda N."/>
            <person name="Wang M."/>
            <person name="Liu G.H."/>
            <person name="Pecoraro L."/>
            <person name="Huang H.X."/>
            <person name="Xiao X.J."/>
            <person name="Lin M."/>
            <person name="Wu X.Y."/>
            <person name="Wu W.L."/>
            <person name="Chen Y.Y."/>
            <person name="Chang S.B."/>
            <person name="Sakamoto S."/>
            <person name="Ohme-Takagi M."/>
            <person name="Yagi M."/>
            <person name="Zeng S.J."/>
            <person name="Shen C.Y."/>
            <person name="Yeh C.M."/>
            <person name="Luo Y.B."/>
            <person name="Tsai W.C."/>
            <person name="Van de Peer Y."/>
            <person name="Liu Z.J."/>
        </authorList>
    </citation>
    <scope>NUCLEOTIDE SEQUENCE [LARGE SCALE GENOMIC DNA]</scope>
    <source>
        <strain evidence="4">cv. Shenzhen</strain>
        <tissue evidence="3">Stem</tissue>
    </source>
</reference>
<dbReference type="InterPro" id="IPR002885">
    <property type="entry name" value="PPR_rpt"/>
</dbReference>
<evidence type="ECO:0000313" key="3">
    <source>
        <dbReference type="EMBL" id="PKA61423.1"/>
    </source>
</evidence>
<dbReference type="FunFam" id="1.25.40.10:FF:000184">
    <property type="entry name" value="Pentatricopeptide repeat-containing protein, chloroplastic"/>
    <property type="match status" value="1"/>
</dbReference>
<feature type="repeat" description="PPR" evidence="2">
    <location>
        <begin position="217"/>
        <end position="251"/>
    </location>
</feature>
<dbReference type="GO" id="GO:0016787">
    <property type="term" value="F:hydrolase activity"/>
    <property type="evidence" value="ECO:0007669"/>
    <property type="project" value="UniProtKB-KW"/>
</dbReference>